<reference evidence="4 5" key="1">
    <citation type="submission" date="2018-03" db="EMBL/GenBank/DDBJ databases">
        <title>Genomic Encyclopedia of Archaeal and Bacterial Type Strains, Phase II (KMG-II): from individual species to whole genera.</title>
        <authorList>
            <person name="Goeker M."/>
        </authorList>
    </citation>
    <scope>NUCLEOTIDE SEQUENCE [LARGE SCALE GENOMIC DNA]</scope>
    <source>
        <strain evidence="4 5">DSM 18107</strain>
    </source>
</reference>
<dbReference type="PROSITE" id="PS50102">
    <property type="entry name" value="RRM"/>
    <property type="match status" value="1"/>
</dbReference>
<comment type="caution">
    <text evidence="4">The sequence shown here is derived from an EMBL/GenBank/DDBJ whole genome shotgun (WGS) entry which is preliminary data.</text>
</comment>
<dbReference type="SUPFAM" id="SSF54928">
    <property type="entry name" value="RNA-binding domain, RBD"/>
    <property type="match status" value="1"/>
</dbReference>
<dbReference type="SMART" id="SM00360">
    <property type="entry name" value="RRM"/>
    <property type="match status" value="1"/>
</dbReference>
<name>A0A2P8GAJ5_9BACT</name>
<feature type="compositionally biased region" description="Basic and acidic residues" evidence="2">
    <location>
        <begin position="78"/>
        <end position="93"/>
    </location>
</feature>
<dbReference type="InterPro" id="IPR052462">
    <property type="entry name" value="SLIRP/GR-RBP-like"/>
</dbReference>
<protein>
    <submittedName>
        <fullName evidence="4">RNA recognition motif-containing protein</fullName>
    </submittedName>
</protein>
<dbReference type="OrthoDB" id="9798855at2"/>
<feature type="region of interest" description="Disordered" evidence="2">
    <location>
        <begin position="63"/>
        <end position="93"/>
    </location>
</feature>
<dbReference type="GO" id="GO:0003723">
    <property type="term" value="F:RNA binding"/>
    <property type="evidence" value="ECO:0007669"/>
    <property type="project" value="UniProtKB-KW"/>
</dbReference>
<keyword evidence="5" id="KW-1185">Reference proteome</keyword>
<dbReference type="EMBL" id="PYGK01000005">
    <property type="protein sequence ID" value="PSL31000.1"/>
    <property type="molecule type" value="Genomic_DNA"/>
</dbReference>
<dbReference type="RefSeq" id="WP_106602823.1">
    <property type="nucleotide sequence ID" value="NZ_PYGK01000005.1"/>
</dbReference>
<evidence type="ECO:0000259" key="3">
    <source>
        <dbReference type="PROSITE" id="PS50102"/>
    </source>
</evidence>
<dbReference type="InterPro" id="IPR000504">
    <property type="entry name" value="RRM_dom"/>
</dbReference>
<dbReference type="AlphaFoldDB" id="A0A2P8GAJ5"/>
<keyword evidence="1" id="KW-0694">RNA-binding</keyword>
<dbReference type="Gene3D" id="3.30.70.330">
    <property type="match status" value="1"/>
</dbReference>
<dbReference type="InterPro" id="IPR035979">
    <property type="entry name" value="RBD_domain_sf"/>
</dbReference>
<dbReference type="SMART" id="SM00361">
    <property type="entry name" value="RRM_1"/>
    <property type="match status" value="1"/>
</dbReference>
<organism evidence="4 5">
    <name type="scientific">Chitinophaga ginsengisoli</name>
    <dbReference type="NCBI Taxonomy" id="363837"/>
    <lineage>
        <taxon>Bacteria</taxon>
        <taxon>Pseudomonadati</taxon>
        <taxon>Bacteroidota</taxon>
        <taxon>Chitinophagia</taxon>
        <taxon>Chitinophagales</taxon>
        <taxon>Chitinophagaceae</taxon>
        <taxon>Chitinophaga</taxon>
    </lineage>
</organism>
<evidence type="ECO:0000256" key="2">
    <source>
        <dbReference type="SAM" id="MobiDB-lite"/>
    </source>
</evidence>
<dbReference type="Proteomes" id="UP000240978">
    <property type="component" value="Unassembled WGS sequence"/>
</dbReference>
<dbReference type="PANTHER" id="PTHR48027">
    <property type="entry name" value="HETEROGENEOUS NUCLEAR RIBONUCLEOPROTEIN 87F-RELATED"/>
    <property type="match status" value="1"/>
</dbReference>
<dbReference type="Pfam" id="PF00076">
    <property type="entry name" value="RRM_1"/>
    <property type="match status" value="1"/>
</dbReference>
<gene>
    <name evidence="4" type="ORF">CLV42_105363</name>
</gene>
<evidence type="ECO:0000313" key="4">
    <source>
        <dbReference type="EMBL" id="PSL31000.1"/>
    </source>
</evidence>
<evidence type="ECO:0000313" key="5">
    <source>
        <dbReference type="Proteomes" id="UP000240978"/>
    </source>
</evidence>
<sequence>MDIYVSNLSPTVLGEDLKKQFSKFGVVSSVNVIIDKYTNRSKGFGFVTMPNDTEAEKAIQEMNGSSLDGKAITANKAKPREEKNDRSSHNNRW</sequence>
<feature type="domain" description="RRM" evidence="3">
    <location>
        <begin position="1"/>
        <end position="79"/>
    </location>
</feature>
<proteinExistence type="predicted"/>
<accession>A0A2P8GAJ5</accession>
<dbReference type="InterPro" id="IPR003954">
    <property type="entry name" value="RRM_euk-type"/>
</dbReference>
<evidence type="ECO:0000256" key="1">
    <source>
        <dbReference type="ARBA" id="ARBA00022884"/>
    </source>
</evidence>
<dbReference type="InterPro" id="IPR012677">
    <property type="entry name" value="Nucleotide-bd_a/b_plait_sf"/>
</dbReference>